<dbReference type="SUPFAM" id="SSF101898">
    <property type="entry name" value="NHL repeat"/>
    <property type="match status" value="1"/>
</dbReference>
<feature type="region of interest" description="Disordered" evidence="1">
    <location>
        <begin position="1"/>
        <end position="29"/>
    </location>
</feature>
<dbReference type="Pfam" id="PF21959">
    <property type="entry name" value="DUF6923"/>
    <property type="match status" value="1"/>
</dbReference>
<organism evidence="3 4">
    <name type="scientific">Ophiocordyceps camponoti-floridani</name>
    <dbReference type="NCBI Taxonomy" id="2030778"/>
    <lineage>
        <taxon>Eukaryota</taxon>
        <taxon>Fungi</taxon>
        <taxon>Dikarya</taxon>
        <taxon>Ascomycota</taxon>
        <taxon>Pezizomycotina</taxon>
        <taxon>Sordariomycetes</taxon>
        <taxon>Hypocreomycetidae</taxon>
        <taxon>Hypocreales</taxon>
        <taxon>Ophiocordycipitaceae</taxon>
        <taxon>Ophiocordyceps</taxon>
    </lineage>
</organism>
<dbReference type="OrthoDB" id="4405280at2759"/>
<reference evidence="3 4" key="1">
    <citation type="journal article" date="2020" name="G3 (Bethesda)">
        <title>Genetic Underpinnings of Host Manipulation by Ophiocordyceps as Revealed by Comparative Transcriptomics.</title>
        <authorList>
            <person name="Will I."/>
            <person name="Das B."/>
            <person name="Trinh T."/>
            <person name="Brachmann A."/>
            <person name="Ohm R.A."/>
            <person name="de Bekker C."/>
        </authorList>
    </citation>
    <scope>NUCLEOTIDE SEQUENCE [LARGE SCALE GENOMIC DNA]</scope>
    <source>
        <strain evidence="3 4">EC05</strain>
    </source>
</reference>
<evidence type="ECO:0000313" key="4">
    <source>
        <dbReference type="Proteomes" id="UP000562929"/>
    </source>
</evidence>
<protein>
    <submittedName>
        <fullName evidence="3">Proline rich protein 5MeD</fullName>
    </submittedName>
</protein>
<keyword evidence="4" id="KW-1185">Reference proteome</keyword>
<feature type="domain" description="DUF6923" evidence="2">
    <location>
        <begin position="58"/>
        <end position="253"/>
    </location>
</feature>
<sequence>MSPAPPTTPLQWTSPQPTPPQQPPQRPPQQAYLVQDDTLYRIDLPTGRRTILSTSIKGNLEALVYNPTDQNLYGVDFNRVVRILPSGETQPIAELRTLKGKDFVPNMGAIDSRGQYWLSIYGREYITVDLNPDSLFPGAILNRGVSTFPAQPARWSFPTGWVWSPWDMQAVYGIGYDYQSRRTVLFRWQSRTGRWEVFSEADTGVHGELFGAVVATRDGIIYGMDDGTGDIVRFNISDPHRPVINRRAGPVSRRLPKVNTAARCPMVEDRQ</sequence>
<feature type="compositionally biased region" description="Pro residues" evidence="1">
    <location>
        <begin position="16"/>
        <end position="27"/>
    </location>
</feature>
<comment type="caution">
    <text evidence="3">The sequence shown here is derived from an EMBL/GenBank/DDBJ whole genome shotgun (WGS) entry which is preliminary data.</text>
</comment>
<gene>
    <name evidence="3" type="ORF">GQ602_003745</name>
</gene>
<proteinExistence type="predicted"/>
<name>A0A8H4Q8U0_9HYPO</name>
<dbReference type="Proteomes" id="UP000562929">
    <property type="component" value="Unassembled WGS sequence"/>
</dbReference>
<dbReference type="InterPro" id="IPR054215">
    <property type="entry name" value="DUF6923"/>
</dbReference>
<dbReference type="AlphaFoldDB" id="A0A8H4Q8U0"/>
<dbReference type="EMBL" id="JAACLJ010000003">
    <property type="protein sequence ID" value="KAF4589856.1"/>
    <property type="molecule type" value="Genomic_DNA"/>
</dbReference>
<evidence type="ECO:0000256" key="1">
    <source>
        <dbReference type="SAM" id="MobiDB-lite"/>
    </source>
</evidence>
<evidence type="ECO:0000313" key="3">
    <source>
        <dbReference type="EMBL" id="KAF4589856.1"/>
    </source>
</evidence>
<accession>A0A8H4Q8U0</accession>
<evidence type="ECO:0000259" key="2">
    <source>
        <dbReference type="Pfam" id="PF21959"/>
    </source>
</evidence>